<keyword evidence="2" id="KW-0732">Signal</keyword>
<evidence type="ECO:0000256" key="1">
    <source>
        <dbReference type="SAM" id="MobiDB-lite"/>
    </source>
</evidence>
<evidence type="ECO:0000313" key="3">
    <source>
        <dbReference type="EMBL" id="KAF0686003.1"/>
    </source>
</evidence>
<keyword evidence="8" id="KW-1185">Reference proteome</keyword>
<dbReference type="EMBL" id="VJMH01007019">
    <property type="protein sequence ID" value="KAF0686003.1"/>
    <property type="molecule type" value="Genomic_DNA"/>
</dbReference>
<evidence type="ECO:0000313" key="8">
    <source>
        <dbReference type="Proteomes" id="UP000332933"/>
    </source>
</evidence>
<dbReference type="EMBL" id="CAADRA010005595">
    <property type="protein sequence ID" value="VFT91596.1"/>
    <property type="molecule type" value="Genomic_DNA"/>
</dbReference>
<feature type="chain" id="PRO_5036116531" evidence="2">
    <location>
        <begin position="19"/>
        <end position="135"/>
    </location>
</feature>
<evidence type="ECO:0000256" key="2">
    <source>
        <dbReference type="SAM" id="SignalP"/>
    </source>
</evidence>
<dbReference type="AlphaFoldDB" id="A0A485LJE8"/>
<evidence type="ECO:0000313" key="4">
    <source>
        <dbReference type="EMBL" id="KAF0686004.1"/>
    </source>
</evidence>
<reference evidence="3" key="2">
    <citation type="submission" date="2019-06" db="EMBL/GenBank/DDBJ databases">
        <title>Genomics analysis of Aphanomyces spp. identifies a new class of oomycete effector associated with host adaptation.</title>
        <authorList>
            <person name="Gaulin E."/>
        </authorList>
    </citation>
    <scope>NUCLEOTIDE SEQUENCE</scope>
    <source>
        <strain evidence="3">CBS 578.67</strain>
    </source>
</reference>
<evidence type="ECO:0000313" key="7">
    <source>
        <dbReference type="EMBL" id="VFT98825.1"/>
    </source>
</evidence>
<sequence>MQLRALALLLTGLSVVLSTPAFNNLPKCDKCCPYDAETRQCDCDRGCFVKVTTTAAPVTQPPVSPPKVSPTPPPASTPKVSPSGAPLTPRPPVVSPSVAPQPSSAKPRDCGRDRCGVCYPTEDGCKCPCSVANRA</sequence>
<organism evidence="7 8">
    <name type="scientific">Aphanomyces stellatus</name>
    <dbReference type="NCBI Taxonomy" id="120398"/>
    <lineage>
        <taxon>Eukaryota</taxon>
        <taxon>Sar</taxon>
        <taxon>Stramenopiles</taxon>
        <taxon>Oomycota</taxon>
        <taxon>Saprolegniomycetes</taxon>
        <taxon>Saprolegniales</taxon>
        <taxon>Verrucalvaceae</taxon>
        <taxon>Aphanomyces</taxon>
    </lineage>
</organism>
<dbReference type="Proteomes" id="UP000332933">
    <property type="component" value="Unassembled WGS sequence"/>
</dbReference>
<proteinExistence type="predicted"/>
<dbReference type="EMBL" id="CAADRA010007045">
    <property type="protein sequence ID" value="VFT98825.1"/>
    <property type="molecule type" value="Genomic_DNA"/>
</dbReference>
<feature type="signal peptide" evidence="2">
    <location>
        <begin position="1"/>
        <end position="18"/>
    </location>
</feature>
<reference evidence="7 8" key="1">
    <citation type="submission" date="2019-03" db="EMBL/GenBank/DDBJ databases">
        <authorList>
            <person name="Gaulin E."/>
            <person name="Dumas B."/>
        </authorList>
    </citation>
    <scope>NUCLEOTIDE SEQUENCE [LARGE SCALE GENOMIC DNA]</scope>
    <source>
        <strain evidence="7">CBS 568.67</strain>
    </source>
</reference>
<evidence type="ECO:0000313" key="6">
    <source>
        <dbReference type="EMBL" id="VFT91596.1"/>
    </source>
</evidence>
<feature type="compositionally biased region" description="Pro residues" evidence="1">
    <location>
        <begin position="59"/>
        <end position="76"/>
    </location>
</feature>
<dbReference type="EMBL" id="VJMH01007019">
    <property type="protein sequence ID" value="KAF0686004.1"/>
    <property type="molecule type" value="Genomic_DNA"/>
</dbReference>
<evidence type="ECO:0000313" key="5">
    <source>
        <dbReference type="EMBL" id="KAF0694367.1"/>
    </source>
</evidence>
<feature type="region of interest" description="Disordered" evidence="1">
    <location>
        <begin position="57"/>
        <end position="113"/>
    </location>
</feature>
<gene>
    <name evidence="7" type="primary">Aste57867_22158</name>
    <name evidence="6" type="synonym">Aste57867_14778</name>
    <name evidence="5" type="ORF">As57867_014723</name>
    <name evidence="3" type="ORF">As57867_022088</name>
    <name evidence="4" type="ORF">As57867_022089</name>
    <name evidence="6" type="ORF">ASTE57867_14778</name>
    <name evidence="7" type="ORF">ASTE57867_22158</name>
</gene>
<dbReference type="EMBL" id="VJMH01005574">
    <property type="protein sequence ID" value="KAF0694367.1"/>
    <property type="molecule type" value="Genomic_DNA"/>
</dbReference>
<name>A0A485LJE8_9STRA</name>
<feature type="compositionally biased region" description="Low complexity" evidence="1">
    <location>
        <begin position="77"/>
        <end position="87"/>
    </location>
</feature>
<protein>
    <submittedName>
        <fullName evidence="6">Aste57867_14778 protein</fullName>
    </submittedName>
    <submittedName>
        <fullName evidence="7">Aste57867_22158 protein</fullName>
    </submittedName>
</protein>
<accession>A0A485LJE8</accession>
<feature type="compositionally biased region" description="Low complexity" evidence="1">
    <location>
        <begin position="95"/>
        <end position="105"/>
    </location>
</feature>